<accession>A0A9D2KLP4</accession>
<evidence type="ECO:0000256" key="1">
    <source>
        <dbReference type="SAM" id="MobiDB-lite"/>
    </source>
</evidence>
<evidence type="ECO:0000313" key="4">
    <source>
        <dbReference type="Proteomes" id="UP000824225"/>
    </source>
</evidence>
<keyword evidence="2" id="KW-0812">Transmembrane</keyword>
<proteinExistence type="predicted"/>
<reference evidence="3" key="2">
    <citation type="submission" date="2021-04" db="EMBL/GenBank/DDBJ databases">
        <authorList>
            <person name="Gilroy R."/>
        </authorList>
    </citation>
    <scope>NUCLEOTIDE SEQUENCE</scope>
    <source>
        <strain evidence="3">CHK186-16707</strain>
    </source>
</reference>
<dbReference type="Proteomes" id="UP000824225">
    <property type="component" value="Unassembled WGS sequence"/>
</dbReference>
<name>A0A9D2KLP4_9BACT</name>
<evidence type="ECO:0000256" key="2">
    <source>
        <dbReference type="SAM" id="Phobius"/>
    </source>
</evidence>
<feature type="transmembrane region" description="Helical" evidence="2">
    <location>
        <begin position="12"/>
        <end position="31"/>
    </location>
</feature>
<keyword evidence="2" id="KW-0472">Membrane</keyword>
<protein>
    <submittedName>
        <fullName evidence="3">Uncharacterized protein</fullName>
    </submittedName>
</protein>
<feature type="compositionally biased region" description="Basic and acidic residues" evidence="1">
    <location>
        <begin position="88"/>
        <end position="98"/>
    </location>
</feature>
<comment type="caution">
    <text evidence="3">The sequence shown here is derived from an EMBL/GenBank/DDBJ whole genome shotgun (WGS) entry which is preliminary data.</text>
</comment>
<feature type="region of interest" description="Disordered" evidence="1">
    <location>
        <begin position="70"/>
        <end position="98"/>
    </location>
</feature>
<dbReference type="AlphaFoldDB" id="A0A9D2KLP4"/>
<sequence>MWESLFLSRWGGYIVMLAVLGVIVLLLRALFGPRGLWRDPYWDKRNQEIRAEEAAAREARLRAWRKKYGVPEPEMKGGTKNAGSADTGGRRHEDSHDH</sequence>
<keyword evidence="2" id="KW-1133">Transmembrane helix</keyword>
<organism evidence="3 4">
    <name type="scientific">Candidatus Mailhella merdigallinarum</name>
    <dbReference type="NCBI Taxonomy" id="2838658"/>
    <lineage>
        <taxon>Bacteria</taxon>
        <taxon>Pseudomonadati</taxon>
        <taxon>Thermodesulfobacteriota</taxon>
        <taxon>Desulfovibrionia</taxon>
        <taxon>Desulfovibrionales</taxon>
        <taxon>Desulfovibrionaceae</taxon>
        <taxon>Mailhella</taxon>
    </lineage>
</organism>
<evidence type="ECO:0000313" key="3">
    <source>
        <dbReference type="EMBL" id="HJA08941.1"/>
    </source>
</evidence>
<dbReference type="EMBL" id="DXAN01000023">
    <property type="protein sequence ID" value="HJA08941.1"/>
    <property type="molecule type" value="Genomic_DNA"/>
</dbReference>
<gene>
    <name evidence="3" type="ORF">H9962_07105</name>
</gene>
<reference evidence="3" key="1">
    <citation type="journal article" date="2021" name="PeerJ">
        <title>Extensive microbial diversity within the chicken gut microbiome revealed by metagenomics and culture.</title>
        <authorList>
            <person name="Gilroy R."/>
            <person name="Ravi A."/>
            <person name="Getino M."/>
            <person name="Pursley I."/>
            <person name="Horton D.L."/>
            <person name="Alikhan N.F."/>
            <person name="Baker D."/>
            <person name="Gharbi K."/>
            <person name="Hall N."/>
            <person name="Watson M."/>
            <person name="Adriaenssens E.M."/>
            <person name="Foster-Nyarko E."/>
            <person name="Jarju S."/>
            <person name="Secka A."/>
            <person name="Antonio M."/>
            <person name="Oren A."/>
            <person name="Chaudhuri R.R."/>
            <person name="La Ragione R."/>
            <person name="Hildebrand F."/>
            <person name="Pallen M.J."/>
        </authorList>
    </citation>
    <scope>NUCLEOTIDE SEQUENCE</scope>
    <source>
        <strain evidence="3">CHK186-16707</strain>
    </source>
</reference>